<dbReference type="OMA" id="LCYSEFC"/>
<reference evidence="4" key="2">
    <citation type="submission" date="2025-08" db="UniProtKB">
        <authorList>
            <consortium name="RefSeq"/>
        </authorList>
    </citation>
    <scope>IDENTIFICATION</scope>
    <source>
        <strain evidence="4">S238N-H82</strain>
        <tissue evidence="4">Testes</tissue>
    </source>
</reference>
<dbReference type="KEGG" id="bfo:118416263"/>
<dbReference type="RefSeq" id="XP_035677246.1">
    <property type="nucleotide sequence ID" value="XM_035821353.1"/>
</dbReference>
<dbReference type="Proteomes" id="UP000001554">
    <property type="component" value="Chromosome 1"/>
</dbReference>
<feature type="region of interest" description="Disordered" evidence="2">
    <location>
        <begin position="1"/>
        <end position="40"/>
    </location>
</feature>
<dbReference type="GO" id="GO:0097629">
    <property type="term" value="C:extrinsic component of omegasome membrane"/>
    <property type="evidence" value="ECO:0000318"/>
    <property type="project" value="GO_Central"/>
</dbReference>
<keyword evidence="1" id="KW-0175">Coiled coil</keyword>
<evidence type="ECO:0000313" key="3">
    <source>
        <dbReference type="Proteomes" id="UP000001554"/>
    </source>
</evidence>
<dbReference type="OrthoDB" id="16772at2759"/>
<dbReference type="InterPro" id="IPR018791">
    <property type="entry name" value="UV_resistance/autophagy_Atg14"/>
</dbReference>
<feature type="compositionally biased region" description="Low complexity" evidence="2">
    <location>
        <begin position="1"/>
        <end position="15"/>
    </location>
</feature>
<protein>
    <submittedName>
        <fullName evidence="4">Beclin 1-associated autophagy-related key regulator-like isoform X1</fullName>
    </submittedName>
</protein>
<evidence type="ECO:0000256" key="1">
    <source>
        <dbReference type="ARBA" id="ARBA00023054"/>
    </source>
</evidence>
<dbReference type="GO" id="GO:0000045">
    <property type="term" value="P:autophagosome assembly"/>
    <property type="evidence" value="ECO:0000318"/>
    <property type="project" value="GO_Central"/>
</dbReference>
<feature type="compositionally biased region" description="Low complexity" evidence="2">
    <location>
        <begin position="27"/>
        <end position="36"/>
    </location>
</feature>
<keyword evidence="3" id="KW-1185">Reference proteome</keyword>
<sequence length="537" mass="60083">MAAIDSNSDSSSSSNVLVDKQQLEAGSSSDSSDDLSTPVQKCPLCCSRKKRFTCESCVNDGNFCRPDCSESPARYSEKLQELSNWKRERLKLHARASDVVDSSKKVVSLRWEVLDHTSRLVALRKAVDEVQARKKEENEHLSQLHEENRRRKHKELRHTEKLEKIQQYLSQIQAHVARQHEELEVRQEALVDVRRDNIRELTTSIFDIQDVAHSGSSPTCPKRIQVLESPPAEPPDKGRFWERRGKVVHFLNFWDSEEDISESTVQQLAEARRTAYVRGRWVYTDINNDSQVCIVEPCLPANGNYSAYLDWMEANKEASIGPGDSDLDQRNPAYTFSAALSHTTQMVKLLAFYLGVNLPKRICYSEFCGEPLSSSRFHRSVAKLNTNILHLCFTQNVSTELLHPMQTLRNIQALLSSPDLGRCGAFDVNPEMIQSIEEALNSGASHVMDDSDDDHGAGADEHDISTDWETVPSSQLVEPHAEYIGDSSTSTLVSHHRRASQGVTVNMSTSPTGGLMSSAAETVASLWRTATGQGGNK</sequence>
<name>A0A9J7L779_BRAFL</name>
<dbReference type="GO" id="GO:0043495">
    <property type="term" value="F:protein-membrane adaptor activity"/>
    <property type="evidence" value="ECO:0000318"/>
    <property type="project" value="GO_Central"/>
</dbReference>
<dbReference type="GO" id="GO:0009267">
    <property type="term" value="P:cellular response to starvation"/>
    <property type="evidence" value="ECO:0000318"/>
    <property type="project" value="GO_Central"/>
</dbReference>
<evidence type="ECO:0000313" key="4">
    <source>
        <dbReference type="RefSeq" id="XP_035677246.1"/>
    </source>
</evidence>
<dbReference type="Pfam" id="PF10186">
    <property type="entry name" value="ATG14"/>
    <property type="match status" value="2"/>
</dbReference>
<feature type="region of interest" description="Disordered" evidence="2">
    <location>
        <begin position="134"/>
        <end position="153"/>
    </location>
</feature>
<dbReference type="GeneID" id="118416263"/>
<feature type="compositionally biased region" description="Basic and acidic residues" evidence="2">
    <location>
        <begin position="134"/>
        <end position="149"/>
    </location>
</feature>
<dbReference type="GO" id="GO:0035032">
    <property type="term" value="C:phosphatidylinositol 3-kinase complex, class III"/>
    <property type="evidence" value="ECO:0000318"/>
    <property type="project" value="GO_Central"/>
</dbReference>
<evidence type="ECO:0000256" key="2">
    <source>
        <dbReference type="SAM" id="MobiDB-lite"/>
    </source>
</evidence>
<dbReference type="GO" id="GO:0005776">
    <property type="term" value="C:autophagosome"/>
    <property type="evidence" value="ECO:0000318"/>
    <property type="project" value="GO_Central"/>
</dbReference>
<dbReference type="GO" id="GO:0035014">
    <property type="term" value="F:phosphatidylinositol 3-kinase regulator activity"/>
    <property type="evidence" value="ECO:0000318"/>
    <property type="project" value="GO_Central"/>
</dbReference>
<dbReference type="AlphaFoldDB" id="A0A9J7L779"/>
<dbReference type="PANTHER" id="PTHR13664:SF0">
    <property type="entry name" value="BECLIN 1-ASSOCIATED AUTOPHAGY-RELATED KEY REGULATOR"/>
    <property type="match status" value="1"/>
</dbReference>
<dbReference type="PANTHER" id="PTHR13664">
    <property type="entry name" value="BECLIN 1-ASSOCIATED AUTOPHAGY-RELATED KEY REGULATOR"/>
    <property type="match status" value="1"/>
</dbReference>
<dbReference type="GO" id="GO:0016240">
    <property type="term" value="P:autophagosome membrane docking"/>
    <property type="evidence" value="ECO:0000318"/>
    <property type="project" value="GO_Central"/>
</dbReference>
<accession>A0A9J7L779</accession>
<dbReference type="GO" id="GO:0000423">
    <property type="term" value="P:mitophagy"/>
    <property type="evidence" value="ECO:0000318"/>
    <property type="project" value="GO_Central"/>
</dbReference>
<proteinExistence type="predicted"/>
<dbReference type="GO" id="GO:0097632">
    <property type="term" value="C:extrinsic component of phagophore assembly site membrane"/>
    <property type="evidence" value="ECO:0000318"/>
    <property type="project" value="GO_Central"/>
</dbReference>
<organism evidence="3 4">
    <name type="scientific">Branchiostoma floridae</name>
    <name type="common">Florida lancelet</name>
    <name type="synonym">Amphioxus</name>
    <dbReference type="NCBI Taxonomy" id="7739"/>
    <lineage>
        <taxon>Eukaryota</taxon>
        <taxon>Metazoa</taxon>
        <taxon>Chordata</taxon>
        <taxon>Cephalochordata</taxon>
        <taxon>Leptocardii</taxon>
        <taxon>Amphioxiformes</taxon>
        <taxon>Branchiostomatidae</taxon>
        <taxon>Branchiostoma</taxon>
    </lineage>
</organism>
<reference evidence="3" key="1">
    <citation type="journal article" date="2020" name="Nat. Ecol. Evol.">
        <title>Deeply conserved synteny resolves early events in vertebrate evolution.</title>
        <authorList>
            <person name="Simakov O."/>
            <person name="Marletaz F."/>
            <person name="Yue J.X."/>
            <person name="O'Connell B."/>
            <person name="Jenkins J."/>
            <person name="Brandt A."/>
            <person name="Calef R."/>
            <person name="Tung C.H."/>
            <person name="Huang T.K."/>
            <person name="Schmutz J."/>
            <person name="Satoh N."/>
            <person name="Yu J.K."/>
            <person name="Putnam N.H."/>
            <person name="Green R.E."/>
            <person name="Rokhsar D.S."/>
        </authorList>
    </citation>
    <scope>NUCLEOTIDE SEQUENCE [LARGE SCALE GENOMIC DNA]</scope>
    <source>
        <strain evidence="3">S238N-H82</strain>
    </source>
</reference>
<gene>
    <name evidence="4" type="primary">LOC118416263</name>
</gene>